<proteinExistence type="predicted"/>
<dbReference type="Proteomes" id="UP001159427">
    <property type="component" value="Unassembled WGS sequence"/>
</dbReference>
<evidence type="ECO:0000313" key="2">
    <source>
        <dbReference type="EMBL" id="CAH3026845.1"/>
    </source>
</evidence>
<reference evidence="2 3" key="1">
    <citation type="submission" date="2022-05" db="EMBL/GenBank/DDBJ databases">
        <authorList>
            <consortium name="Genoscope - CEA"/>
            <person name="William W."/>
        </authorList>
    </citation>
    <scope>NUCLEOTIDE SEQUENCE [LARGE SCALE GENOMIC DNA]</scope>
</reference>
<dbReference type="EMBL" id="CALNXI010000424">
    <property type="protein sequence ID" value="CAH3026845.1"/>
    <property type="molecule type" value="Genomic_DNA"/>
</dbReference>
<evidence type="ECO:0000313" key="3">
    <source>
        <dbReference type="Proteomes" id="UP001159427"/>
    </source>
</evidence>
<organism evidence="2 3">
    <name type="scientific">Porites evermanni</name>
    <dbReference type="NCBI Taxonomy" id="104178"/>
    <lineage>
        <taxon>Eukaryota</taxon>
        <taxon>Metazoa</taxon>
        <taxon>Cnidaria</taxon>
        <taxon>Anthozoa</taxon>
        <taxon>Hexacorallia</taxon>
        <taxon>Scleractinia</taxon>
        <taxon>Fungiina</taxon>
        <taxon>Poritidae</taxon>
        <taxon>Porites</taxon>
    </lineage>
</organism>
<feature type="compositionally biased region" description="Polar residues" evidence="1">
    <location>
        <begin position="53"/>
        <end position="63"/>
    </location>
</feature>
<name>A0ABN8MDU9_9CNID</name>
<comment type="caution">
    <text evidence="2">The sequence shown here is derived from an EMBL/GenBank/DDBJ whole genome shotgun (WGS) entry which is preliminary data.</text>
</comment>
<feature type="region of interest" description="Disordered" evidence="1">
    <location>
        <begin position="34"/>
        <end position="63"/>
    </location>
</feature>
<accession>A0ABN8MDU9</accession>
<keyword evidence="3" id="KW-1185">Reference proteome</keyword>
<gene>
    <name evidence="2" type="ORF">PEVE_00030077</name>
</gene>
<sequence>MPLSYGRRGSDACDGWPKEDFNVMDPDYRGFRASNPLKVSDLSGISHDRRTSRPGTENSLSSRSSEFLAALEEFSTMKISKMEAQEKETKNCADETVEKLVQRRPSLSELAPADLAMGVSAPAHRGRRKSLPSLGLVAVDIQYSIPSKKNSRSYGFPENLGCDTAESELYRINEIFKTESNPVYSKRKLTKSLDSLRVGGSSNVLPRRRFSVGAQGIKAPNSNIAFSTKQRRASCTTCKAKDSIKWRVSIHQRSLNIDDDCDSYLYNPFLRRNLRNRRTSLPNINSNFAGQTVGSTILPKVGQRDSLVAKKLDEL</sequence>
<protein>
    <submittedName>
        <fullName evidence="2">Uncharacterized protein</fullName>
    </submittedName>
</protein>
<evidence type="ECO:0000256" key="1">
    <source>
        <dbReference type="SAM" id="MobiDB-lite"/>
    </source>
</evidence>